<dbReference type="EMBL" id="DVFU01000079">
    <property type="protein sequence ID" value="HIQ64895.1"/>
    <property type="molecule type" value="Genomic_DNA"/>
</dbReference>
<dbReference type="Proteomes" id="UP000886725">
    <property type="component" value="Unassembled WGS sequence"/>
</dbReference>
<evidence type="ECO:0000313" key="2">
    <source>
        <dbReference type="Proteomes" id="UP000886725"/>
    </source>
</evidence>
<comment type="caution">
    <text evidence="1">The sequence shown here is derived from an EMBL/GenBank/DDBJ whole genome shotgun (WGS) entry which is preliminary data.</text>
</comment>
<protein>
    <submittedName>
        <fullName evidence="1">Uncharacterized protein</fullName>
    </submittedName>
</protein>
<dbReference type="AlphaFoldDB" id="A0A9D1CKJ9"/>
<accession>A0A9D1CKJ9</accession>
<gene>
    <name evidence="1" type="ORF">IAC85_04060</name>
</gene>
<reference evidence="1" key="1">
    <citation type="submission" date="2020-10" db="EMBL/GenBank/DDBJ databases">
        <authorList>
            <person name="Gilroy R."/>
        </authorList>
    </citation>
    <scope>NUCLEOTIDE SEQUENCE</scope>
    <source>
        <strain evidence="1">CHK165-10780</strain>
    </source>
</reference>
<proteinExistence type="predicted"/>
<sequence>MDKELVEKFNEKNQTMLKEKLALDINNNKDSLFQALENYFKQKFIETRAHLIDIYQSAGTVLENKKLAPFLNNYANMVQGVAKKLILDKMKEMHAAASNVTLDESTIEEYCKKISDTTQNYQEKFLQEIEEYLDKEIPKHLLRLAKDKDETTIAHRRAKDLLTKTLPNSLAKKIVEYLKDRDGAISNNARESYQKIKKMNELSTGVHS</sequence>
<organism evidence="1 2">
    <name type="scientific">Candidatus Faecenecus gallistercoris</name>
    <dbReference type="NCBI Taxonomy" id="2840793"/>
    <lineage>
        <taxon>Bacteria</taxon>
        <taxon>Bacillati</taxon>
        <taxon>Bacillota</taxon>
        <taxon>Bacillota incertae sedis</taxon>
        <taxon>Candidatus Faecenecus</taxon>
    </lineage>
</organism>
<evidence type="ECO:0000313" key="1">
    <source>
        <dbReference type="EMBL" id="HIQ64895.1"/>
    </source>
</evidence>
<reference evidence="1" key="2">
    <citation type="journal article" date="2021" name="PeerJ">
        <title>Extensive microbial diversity within the chicken gut microbiome revealed by metagenomics and culture.</title>
        <authorList>
            <person name="Gilroy R."/>
            <person name="Ravi A."/>
            <person name="Getino M."/>
            <person name="Pursley I."/>
            <person name="Horton D.L."/>
            <person name="Alikhan N.F."/>
            <person name="Baker D."/>
            <person name="Gharbi K."/>
            <person name="Hall N."/>
            <person name="Watson M."/>
            <person name="Adriaenssens E.M."/>
            <person name="Foster-Nyarko E."/>
            <person name="Jarju S."/>
            <person name="Secka A."/>
            <person name="Antonio M."/>
            <person name="Oren A."/>
            <person name="Chaudhuri R.R."/>
            <person name="La Ragione R."/>
            <person name="Hildebrand F."/>
            <person name="Pallen M.J."/>
        </authorList>
    </citation>
    <scope>NUCLEOTIDE SEQUENCE</scope>
    <source>
        <strain evidence="1">CHK165-10780</strain>
    </source>
</reference>
<name>A0A9D1CKJ9_9FIRM</name>